<feature type="compositionally biased region" description="Basic and acidic residues" evidence="1">
    <location>
        <begin position="1"/>
        <end position="20"/>
    </location>
</feature>
<dbReference type="EMBL" id="ODYU01011945">
    <property type="protein sequence ID" value="SOQ57980.1"/>
    <property type="molecule type" value="Genomic_DNA"/>
</dbReference>
<accession>A0A2H1WY28</accession>
<protein>
    <submittedName>
        <fullName evidence="2">SFRICE_020728</fullName>
    </submittedName>
</protein>
<gene>
    <name evidence="2" type="ORF">SFRICE_020728</name>
</gene>
<dbReference type="AlphaFoldDB" id="A0A2H1WY28"/>
<sequence length="162" mass="17983">MSNRRNDAGKRVHGSPDDKQSPPPMDIRNTRGVTSASLQVRLLGDRNLRVVGESEIGRGGNWASGNLTRTKKHNASVVSLMMRPTNGTRLPISNLFPRALKTPRLYPSGNTDSGKEFHSLAVRIKKLEAKRFVRVGYGITPIKQAHSCQSMALKHFIKLKRS</sequence>
<organism evidence="2">
    <name type="scientific">Spodoptera frugiperda</name>
    <name type="common">Fall armyworm</name>
    <dbReference type="NCBI Taxonomy" id="7108"/>
    <lineage>
        <taxon>Eukaryota</taxon>
        <taxon>Metazoa</taxon>
        <taxon>Ecdysozoa</taxon>
        <taxon>Arthropoda</taxon>
        <taxon>Hexapoda</taxon>
        <taxon>Insecta</taxon>
        <taxon>Pterygota</taxon>
        <taxon>Neoptera</taxon>
        <taxon>Endopterygota</taxon>
        <taxon>Lepidoptera</taxon>
        <taxon>Glossata</taxon>
        <taxon>Ditrysia</taxon>
        <taxon>Noctuoidea</taxon>
        <taxon>Noctuidae</taxon>
        <taxon>Amphipyrinae</taxon>
        <taxon>Spodoptera</taxon>
    </lineage>
</organism>
<feature type="region of interest" description="Disordered" evidence="1">
    <location>
        <begin position="1"/>
        <end position="31"/>
    </location>
</feature>
<evidence type="ECO:0000256" key="1">
    <source>
        <dbReference type="SAM" id="MobiDB-lite"/>
    </source>
</evidence>
<evidence type="ECO:0000313" key="2">
    <source>
        <dbReference type="EMBL" id="SOQ57980.1"/>
    </source>
</evidence>
<reference evidence="2" key="1">
    <citation type="submission" date="2016-07" db="EMBL/GenBank/DDBJ databases">
        <authorList>
            <person name="Bretaudeau A."/>
        </authorList>
    </citation>
    <scope>NUCLEOTIDE SEQUENCE</scope>
    <source>
        <strain evidence="2">Rice</strain>
        <tissue evidence="2">Whole body</tissue>
    </source>
</reference>
<proteinExistence type="predicted"/>
<name>A0A2H1WY28_SPOFR</name>